<comment type="caution">
    <text evidence="1">The sequence shown here is derived from an EMBL/GenBank/DDBJ whole genome shotgun (WGS) entry which is preliminary data.</text>
</comment>
<organism evidence="1">
    <name type="scientific">marine sediment metagenome</name>
    <dbReference type="NCBI Taxonomy" id="412755"/>
    <lineage>
        <taxon>unclassified sequences</taxon>
        <taxon>metagenomes</taxon>
        <taxon>ecological metagenomes</taxon>
    </lineage>
</organism>
<gene>
    <name evidence="1" type="ORF">LCGC14_0372260</name>
</gene>
<dbReference type="EMBL" id="LAZR01000298">
    <property type="protein sequence ID" value="KKN76200.1"/>
    <property type="molecule type" value="Genomic_DNA"/>
</dbReference>
<accession>A0A0F9T4S2</accession>
<protein>
    <submittedName>
        <fullName evidence="1">Uncharacterized protein</fullName>
    </submittedName>
</protein>
<reference evidence="1" key="1">
    <citation type="journal article" date="2015" name="Nature">
        <title>Complex archaea that bridge the gap between prokaryotes and eukaryotes.</title>
        <authorList>
            <person name="Spang A."/>
            <person name="Saw J.H."/>
            <person name="Jorgensen S.L."/>
            <person name="Zaremba-Niedzwiedzka K."/>
            <person name="Martijn J."/>
            <person name="Lind A.E."/>
            <person name="van Eijk R."/>
            <person name="Schleper C."/>
            <person name="Guy L."/>
            <person name="Ettema T.J."/>
        </authorList>
    </citation>
    <scope>NUCLEOTIDE SEQUENCE</scope>
</reference>
<name>A0A0F9T4S2_9ZZZZ</name>
<proteinExistence type="predicted"/>
<evidence type="ECO:0000313" key="1">
    <source>
        <dbReference type="EMBL" id="KKN76200.1"/>
    </source>
</evidence>
<dbReference type="AlphaFoldDB" id="A0A0F9T4S2"/>
<sequence length="59" mass="7200">MDIVEKDFKEVQWPTDVSDHEIIFFLKKLCTFSVDINTKDPELKDWIYKHKDWIRTGKE</sequence>